<evidence type="ECO:0000259" key="4">
    <source>
        <dbReference type="PROSITE" id="PS01124"/>
    </source>
</evidence>
<dbReference type="PROSITE" id="PS01124">
    <property type="entry name" value="HTH_ARAC_FAMILY_2"/>
    <property type="match status" value="1"/>
</dbReference>
<keyword evidence="1" id="KW-0805">Transcription regulation</keyword>
<dbReference type="RefSeq" id="WP_208248260.1">
    <property type="nucleotide sequence ID" value="NZ_JAGEPF010000026.1"/>
</dbReference>
<sequence length="320" mass="34613">MDVLSDAISAMRLGRPHSSRTVLDAPWGVRFDPQPGAGFHVLLKGTCWLIPTVGGPVRLGVGDVAFLPRELGHGIADVPDRPLADARSLIRPQAADSDATADANANGRGADVRTEMLCGAYRLDQTRVHPLLAELPDVVHIPARIGRHPSLRGAIELLGRELDGGTRHGGDAALPALLDILLLYMVRAWYEDRPADEATGWAAALRDPAVAAALRGVHDEPARPWTVRSLAGRAGLSRAAFARRFTATVGSPPLAYATWWRMTVAARLLRDSDLPLRAVAERVGYASEFAFAKAFKREFAEAPGRFREAVRGDDRPWPEG</sequence>
<reference evidence="5 6" key="1">
    <citation type="submission" date="2021-03" db="EMBL/GenBank/DDBJ databases">
        <title>Actinomadura violae sp. nov., isolated from lichen in Thailand.</title>
        <authorList>
            <person name="Kanchanasin P."/>
            <person name="Saeng-In P."/>
            <person name="Phongsopitanun W."/>
            <person name="Yuki M."/>
            <person name="Kudo T."/>
            <person name="Ohkuma M."/>
            <person name="Tanasupawat S."/>
        </authorList>
    </citation>
    <scope>NUCLEOTIDE SEQUENCE [LARGE SCALE GENOMIC DNA]</scope>
    <source>
        <strain evidence="5 6">LCR2-06</strain>
    </source>
</reference>
<dbReference type="SUPFAM" id="SSF46689">
    <property type="entry name" value="Homeodomain-like"/>
    <property type="match status" value="2"/>
</dbReference>
<evidence type="ECO:0000256" key="1">
    <source>
        <dbReference type="ARBA" id="ARBA00023015"/>
    </source>
</evidence>
<dbReference type="InterPro" id="IPR009057">
    <property type="entry name" value="Homeodomain-like_sf"/>
</dbReference>
<dbReference type="Proteomes" id="UP000680206">
    <property type="component" value="Unassembled WGS sequence"/>
</dbReference>
<dbReference type="InterPro" id="IPR018060">
    <property type="entry name" value="HTH_AraC"/>
</dbReference>
<evidence type="ECO:0000313" key="5">
    <source>
        <dbReference type="EMBL" id="MBO2463270.1"/>
    </source>
</evidence>
<dbReference type="PROSITE" id="PS00041">
    <property type="entry name" value="HTH_ARAC_FAMILY_1"/>
    <property type="match status" value="1"/>
</dbReference>
<dbReference type="PANTHER" id="PTHR46796">
    <property type="entry name" value="HTH-TYPE TRANSCRIPTIONAL ACTIVATOR RHAS-RELATED"/>
    <property type="match status" value="1"/>
</dbReference>
<keyword evidence="6" id="KW-1185">Reference proteome</keyword>
<dbReference type="Pfam" id="PF12833">
    <property type="entry name" value="HTH_18"/>
    <property type="match status" value="1"/>
</dbReference>
<dbReference type="InterPro" id="IPR050204">
    <property type="entry name" value="AraC_XylS_family_regulators"/>
</dbReference>
<dbReference type="PANTHER" id="PTHR46796:SF13">
    <property type="entry name" value="HTH-TYPE TRANSCRIPTIONAL ACTIVATOR RHAS"/>
    <property type="match status" value="1"/>
</dbReference>
<gene>
    <name evidence="5" type="ORF">J4709_37465</name>
</gene>
<evidence type="ECO:0000256" key="3">
    <source>
        <dbReference type="ARBA" id="ARBA00023163"/>
    </source>
</evidence>
<keyword evidence="2" id="KW-0238">DNA-binding</keyword>
<evidence type="ECO:0000313" key="6">
    <source>
        <dbReference type="Proteomes" id="UP000680206"/>
    </source>
</evidence>
<dbReference type="InterPro" id="IPR018062">
    <property type="entry name" value="HTH_AraC-typ_CS"/>
</dbReference>
<protein>
    <submittedName>
        <fullName evidence="5">AraC family transcriptional regulator</fullName>
    </submittedName>
</protein>
<comment type="caution">
    <text evidence="5">The sequence shown here is derived from an EMBL/GenBank/DDBJ whole genome shotgun (WGS) entry which is preliminary data.</text>
</comment>
<organism evidence="5 6">
    <name type="scientific">Actinomadura violacea</name>
    <dbReference type="NCBI Taxonomy" id="2819934"/>
    <lineage>
        <taxon>Bacteria</taxon>
        <taxon>Bacillati</taxon>
        <taxon>Actinomycetota</taxon>
        <taxon>Actinomycetes</taxon>
        <taxon>Streptosporangiales</taxon>
        <taxon>Thermomonosporaceae</taxon>
        <taxon>Actinomadura</taxon>
    </lineage>
</organism>
<proteinExistence type="predicted"/>
<dbReference type="EMBL" id="JAGEPF010000026">
    <property type="protein sequence ID" value="MBO2463270.1"/>
    <property type="molecule type" value="Genomic_DNA"/>
</dbReference>
<dbReference type="Pfam" id="PF12852">
    <property type="entry name" value="Cupin_6"/>
    <property type="match status" value="1"/>
</dbReference>
<dbReference type="SMART" id="SM00342">
    <property type="entry name" value="HTH_ARAC"/>
    <property type="match status" value="1"/>
</dbReference>
<evidence type="ECO:0000256" key="2">
    <source>
        <dbReference type="ARBA" id="ARBA00023125"/>
    </source>
</evidence>
<dbReference type="InterPro" id="IPR032783">
    <property type="entry name" value="AraC_lig"/>
</dbReference>
<name>A0ABS3S4V4_9ACTN</name>
<accession>A0ABS3S4V4</accession>
<dbReference type="Gene3D" id="1.10.10.60">
    <property type="entry name" value="Homeodomain-like"/>
    <property type="match status" value="2"/>
</dbReference>
<keyword evidence="3" id="KW-0804">Transcription</keyword>
<feature type="domain" description="HTH araC/xylS-type" evidence="4">
    <location>
        <begin position="211"/>
        <end position="309"/>
    </location>
</feature>